<name>A0A6C7E956_ILUCY</name>
<dbReference type="EMBL" id="AP012057">
    <property type="protein sequence ID" value="BAN00586.1"/>
    <property type="molecule type" value="Genomic_DNA"/>
</dbReference>
<evidence type="ECO:0000256" key="10">
    <source>
        <dbReference type="SAM" id="Phobius"/>
    </source>
</evidence>
<dbReference type="Gene3D" id="1.20.81.30">
    <property type="entry name" value="Type II secretion system (T2SS), domain F"/>
    <property type="match status" value="2"/>
</dbReference>
<dbReference type="GO" id="GO:0005886">
    <property type="term" value="C:plasma membrane"/>
    <property type="evidence" value="ECO:0007669"/>
    <property type="project" value="UniProtKB-SubCell"/>
</dbReference>
<dbReference type="PROSITE" id="PS00874">
    <property type="entry name" value="T2SP_F"/>
    <property type="match status" value="1"/>
</dbReference>
<dbReference type="InterPro" id="IPR003004">
    <property type="entry name" value="GspF/PilC"/>
</dbReference>
<dbReference type="OrthoDB" id="9805682at2"/>
<dbReference type="InterPro" id="IPR018076">
    <property type="entry name" value="T2SS_GspF_dom"/>
</dbReference>
<evidence type="ECO:0000256" key="4">
    <source>
        <dbReference type="ARBA" id="ARBA00022475"/>
    </source>
</evidence>
<keyword evidence="3 9" id="KW-0813">Transport</keyword>
<reference evidence="12 13" key="1">
    <citation type="journal article" date="2013" name="Int. J. Syst. Evol. Microbiol.">
        <title>Ilumatobacter nonamiense sp. nov. and Ilumatobacter coccineum sp. nov., isolated from seashore sand.</title>
        <authorList>
            <person name="Matsumoto A."/>
            <person name="Kasai H."/>
            <person name="Matsuo Y."/>
            <person name="Shizuri Y."/>
            <person name="Ichikawa N."/>
            <person name="Fujita N."/>
            <person name="Omura S."/>
            <person name="Takahashi Y."/>
        </authorList>
    </citation>
    <scope>NUCLEOTIDE SEQUENCE [LARGE SCALE GENOMIC DNA]</scope>
    <source>
        <strain evidence="13">NBRC 103263 / KCTC 29153 / YM16-304</strain>
    </source>
</reference>
<evidence type="ECO:0000313" key="13">
    <source>
        <dbReference type="Proteomes" id="UP000011863"/>
    </source>
</evidence>
<evidence type="ECO:0000256" key="5">
    <source>
        <dbReference type="ARBA" id="ARBA00022519"/>
    </source>
</evidence>
<evidence type="ECO:0000256" key="9">
    <source>
        <dbReference type="RuleBase" id="RU003923"/>
    </source>
</evidence>
<evidence type="ECO:0000259" key="11">
    <source>
        <dbReference type="Pfam" id="PF00482"/>
    </source>
</evidence>
<dbReference type="Proteomes" id="UP000011863">
    <property type="component" value="Chromosome"/>
</dbReference>
<sequence length="423" mass="46186">MPKFAYAAIDPQGAPVEGVTKADTIGAARANLVEQNLFPTKIEETRGLLDFELTAEKVKKKELMHFTRQLAVFVKAGIPITDALVTIGDETEDVALRRALSNLIDDLRNGGLLSAAAANHPHVFPDYYVGILQSAELTGQLDTALESLAEYLEREIDTRSKVVGALSYPMVVMVMAFGTVLLLAGYVLPQFKPLFEELGAELPLPTRMMLFFSRFFTDLWFITAGCFVAFIGTALFLKKHPTGKIWTQRMVLKLPIIGGIIDYAMLERFCRILGAMVKAGVPLPEGLKTTTEATSNIVYRERLDVARAQMLEGRGFSGPLIETELFPGAAKQMFKVGEETGTLDDQLEVAAIYFDRELESRIKKFTTMFEPIMIVFVGVIVGFVAIALVSAMYGVLGGIKEDAAPVVTGVQTVAEAAGHGSSF</sequence>
<comment type="similarity">
    <text evidence="2 9">Belongs to the GSP F family.</text>
</comment>
<keyword evidence="6 9" id="KW-0812">Transmembrane</keyword>
<dbReference type="AlphaFoldDB" id="A0A6C7E956"/>
<evidence type="ECO:0000256" key="8">
    <source>
        <dbReference type="ARBA" id="ARBA00023136"/>
    </source>
</evidence>
<keyword evidence="13" id="KW-1185">Reference proteome</keyword>
<dbReference type="InterPro" id="IPR042094">
    <property type="entry name" value="T2SS_GspF_sf"/>
</dbReference>
<evidence type="ECO:0000256" key="7">
    <source>
        <dbReference type="ARBA" id="ARBA00022989"/>
    </source>
</evidence>
<feature type="transmembrane region" description="Helical" evidence="10">
    <location>
        <begin position="372"/>
        <end position="396"/>
    </location>
</feature>
<feature type="domain" description="Type II secretion system protein GspF" evidence="11">
    <location>
        <begin position="66"/>
        <end position="189"/>
    </location>
</feature>
<comment type="subcellular location">
    <subcellularLocation>
        <location evidence="1">Cell inner membrane</location>
        <topology evidence="1">Multi-pass membrane protein</topology>
    </subcellularLocation>
    <subcellularLocation>
        <location evidence="9">Cell membrane</location>
        <topology evidence="9">Multi-pass membrane protein</topology>
    </subcellularLocation>
</comment>
<evidence type="ECO:0000256" key="3">
    <source>
        <dbReference type="ARBA" id="ARBA00022448"/>
    </source>
</evidence>
<organism evidence="12 13">
    <name type="scientific">Ilumatobacter coccineus (strain NBRC 103263 / KCTC 29153 / YM16-304)</name>
    <dbReference type="NCBI Taxonomy" id="1313172"/>
    <lineage>
        <taxon>Bacteria</taxon>
        <taxon>Bacillati</taxon>
        <taxon>Actinomycetota</taxon>
        <taxon>Acidimicrobiia</taxon>
        <taxon>Acidimicrobiales</taxon>
        <taxon>Ilumatobacteraceae</taxon>
        <taxon>Ilumatobacter</taxon>
    </lineage>
</organism>
<dbReference type="GO" id="GO:0009306">
    <property type="term" value="P:protein secretion"/>
    <property type="evidence" value="ECO:0007669"/>
    <property type="project" value="InterPro"/>
</dbReference>
<keyword evidence="4" id="KW-1003">Cell membrane</keyword>
<dbReference type="Pfam" id="PF00482">
    <property type="entry name" value="T2SSF"/>
    <property type="match status" value="2"/>
</dbReference>
<keyword evidence="5" id="KW-0997">Cell inner membrane</keyword>
<dbReference type="FunFam" id="1.20.81.30:FF:000001">
    <property type="entry name" value="Type II secretion system protein F"/>
    <property type="match status" value="1"/>
</dbReference>
<feature type="transmembrane region" description="Helical" evidence="10">
    <location>
        <begin position="162"/>
        <end position="188"/>
    </location>
</feature>
<evidence type="ECO:0000313" key="12">
    <source>
        <dbReference type="EMBL" id="BAN00586.1"/>
    </source>
</evidence>
<dbReference type="KEGG" id="aym:YM304_02720"/>
<dbReference type="PANTHER" id="PTHR30012:SF0">
    <property type="entry name" value="TYPE II SECRETION SYSTEM PROTEIN F-RELATED"/>
    <property type="match status" value="1"/>
</dbReference>
<dbReference type="RefSeq" id="WP_015439834.1">
    <property type="nucleotide sequence ID" value="NC_020520.1"/>
</dbReference>
<gene>
    <name evidence="12" type="primary">gspF</name>
    <name evidence="12" type="ORF">YM304_02720</name>
</gene>
<dbReference type="PANTHER" id="PTHR30012">
    <property type="entry name" value="GENERAL SECRETION PATHWAY PROTEIN"/>
    <property type="match status" value="1"/>
</dbReference>
<keyword evidence="7 10" id="KW-1133">Transmembrane helix</keyword>
<evidence type="ECO:0000256" key="1">
    <source>
        <dbReference type="ARBA" id="ARBA00004429"/>
    </source>
</evidence>
<keyword evidence="8 10" id="KW-0472">Membrane</keyword>
<evidence type="ECO:0000256" key="6">
    <source>
        <dbReference type="ARBA" id="ARBA00022692"/>
    </source>
</evidence>
<feature type="domain" description="Type II secretion system protein GspF" evidence="11">
    <location>
        <begin position="269"/>
        <end position="389"/>
    </location>
</feature>
<proteinExistence type="inferred from homology"/>
<protein>
    <submittedName>
        <fullName evidence="12">Type II secretion system protein F</fullName>
    </submittedName>
</protein>
<feature type="transmembrane region" description="Helical" evidence="10">
    <location>
        <begin position="219"/>
        <end position="237"/>
    </location>
</feature>
<dbReference type="InterPro" id="IPR001992">
    <property type="entry name" value="T2SS_GspF/T4SS_PilC_CS"/>
</dbReference>
<dbReference type="PRINTS" id="PR00812">
    <property type="entry name" value="BCTERIALGSPF"/>
</dbReference>
<evidence type="ECO:0000256" key="2">
    <source>
        <dbReference type="ARBA" id="ARBA00005745"/>
    </source>
</evidence>
<accession>A0A6C7E956</accession>